<evidence type="ECO:0000313" key="1">
    <source>
        <dbReference type="EMBL" id="NDL60635.1"/>
    </source>
</evidence>
<sequence length="188" mass="20420">MPGDPDPADRIALAHATAAAVLHAGRSDDAASGTTERLVNLADRIGLDELAELWRESGPGTLPGTLWSLYLLRSWVHRNGEEISRLFTAGHRYAEVSSAVAGLPEPPGPREVAHLGDAILTRAFDGDFAIALERAAAFCRVVATGRAHLADDAQHDEGQRQTRLARGNQRMAEELEQAAHLWRKNELH</sequence>
<name>A0A7K3MBD6_9ACTN</name>
<proteinExistence type="predicted"/>
<dbReference type="AlphaFoldDB" id="A0A7K3MBD6"/>
<dbReference type="EMBL" id="WLZY01000013">
    <property type="protein sequence ID" value="NDL60635.1"/>
    <property type="molecule type" value="Genomic_DNA"/>
</dbReference>
<accession>A0A7K3MBD6</accession>
<evidence type="ECO:0000313" key="2">
    <source>
        <dbReference type="Proteomes" id="UP000460435"/>
    </source>
</evidence>
<comment type="caution">
    <text evidence="1">The sequence shown here is derived from an EMBL/GenBank/DDBJ whole genome shotgun (WGS) entry which is preliminary data.</text>
</comment>
<evidence type="ECO:0008006" key="3">
    <source>
        <dbReference type="Google" id="ProtNLM"/>
    </source>
</evidence>
<protein>
    <recommendedName>
        <fullName evidence="3">DNA-directed RNA polymerase subunit beta</fullName>
    </recommendedName>
</protein>
<gene>
    <name evidence="1" type="ORF">F7O44_26500</name>
</gene>
<keyword evidence="2" id="KW-1185">Reference proteome</keyword>
<organism evidence="1 2">
    <name type="scientific">Phytoactinopolyspora mesophila</name>
    <dbReference type="NCBI Taxonomy" id="2650750"/>
    <lineage>
        <taxon>Bacteria</taxon>
        <taxon>Bacillati</taxon>
        <taxon>Actinomycetota</taxon>
        <taxon>Actinomycetes</taxon>
        <taxon>Jiangellales</taxon>
        <taxon>Jiangellaceae</taxon>
        <taxon>Phytoactinopolyspora</taxon>
    </lineage>
</organism>
<dbReference type="Proteomes" id="UP000460435">
    <property type="component" value="Unassembled WGS sequence"/>
</dbReference>
<reference evidence="1 2" key="1">
    <citation type="submission" date="2019-11" db="EMBL/GenBank/DDBJ databases">
        <authorList>
            <person name="Li X.-J."/>
            <person name="Feng X.-M."/>
        </authorList>
    </citation>
    <scope>NUCLEOTIDE SEQUENCE [LARGE SCALE GENOMIC DNA]</scope>
    <source>
        <strain evidence="1 2">XMNu-373</strain>
    </source>
</reference>